<proteinExistence type="predicted"/>
<gene>
    <name evidence="1" type="ORF">HJA_04782</name>
</gene>
<reference evidence="1 2" key="1">
    <citation type="journal article" date="2014" name="Antonie Van Leeuwenhoek">
        <title>Hyphomonas beringensis sp. nov. and Hyphomonas chukchiensis sp. nov., isolated from surface seawater of the Bering Sea and Chukchi Sea.</title>
        <authorList>
            <person name="Li C."/>
            <person name="Lai Q."/>
            <person name="Li G."/>
            <person name="Dong C."/>
            <person name="Wang J."/>
            <person name="Liao Y."/>
            <person name="Shao Z."/>
        </authorList>
    </citation>
    <scope>NUCLEOTIDE SEQUENCE [LARGE SCALE GENOMIC DNA]</scope>
    <source>
        <strain evidence="1 2">VP2</strain>
    </source>
</reference>
<organism evidence="1 2">
    <name type="scientific">Hyphomonas jannaschiana VP2</name>
    <dbReference type="NCBI Taxonomy" id="1280952"/>
    <lineage>
        <taxon>Bacteria</taxon>
        <taxon>Pseudomonadati</taxon>
        <taxon>Pseudomonadota</taxon>
        <taxon>Alphaproteobacteria</taxon>
        <taxon>Hyphomonadales</taxon>
        <taxon>Hyphomonadaceae</taxon>
        <taxon>Hyphomonas</taxon>
    </lineage>
</organism>
<accession>A0A059FGD2</accession>
<name>A0A059FGD2_9PROT</name>
<sequence length="102" mass="11569">MPMHPYVKAIYDIAASALAGELSDRELADMRTRIDSRLNALKQPALRSEYQAAPGEDFEHYFMRFSMWVKTALGIFEAKGADVDRLPQFLLEDGTLLSDFLI</sequence>
<dbReference type="Proteomes" id="UP000024816">
    <property type="component" value="Unassembled WGS sequence"/>
</dbReference>
<protein>
    <submittedName>
        <fullName evidence="1">Uncharacterized protein</fullName>
    </submittedName>
</protein>
<comment type="caution">
    <text evidence="1">The sequence shown here is derived from an EMBL/GenBank/DDBJ whole genome shotgun (WGS) entry which is preliminary data.</text>
</comment>
<evidence type="ECO:0000313" key="1">
    <source>
        <dbReference type="EMBL" id="KCZ89538.1"/>
    </source>
</evidence>
<dbReference type="EMBL" id="ARYJ01000003">
    <property type="protein sequence ID" value="KCZ89538.1"/>
    <property type="molecule type" value="Genomic_DNA"/>
</dbReference>
<evidence type="ECO:0000313" key="2">
    <source>
        <dbReference type="Proteomes" id="UP000024816"/>
    </source>
</evidence>
<dbReference type="RefSeq" id="WP_155839866.1">
    <property type="nucleotide sequence ID" value="NZ_ARYJ01000003.1"/>
</dbReference>
<dbReference type="AlphaFoldDB" id="A0A059FGD2"/>
<keyword evidence="2" id="KW-1185">Reference proteome</keyword>